<sequence length="248" mass="27091">MELLAALGIGFLGSSHCIAMCGGVCAALSFALPAQRPWWRVLILVGYNVGRISSYMIAGALVGWLTAVGAQEHLTPMRILAGVMMIAMGLYLGQWWLGLTYLEKAGQRLWGRLQPLSKSLMPVDSIPKALGFGAVWGWLPCGLVYSTLTLAASQANVFQGALVMGAFGLGTLPAMFVSGLLAERLKQWTSRRALQKIFGVLLIVFGVWTLYLVYLHGGHDHHGSHGHHSEPVMESDQKPMEHHHHHHH</sequence>
<feature type="region of interest" description="Disordered" evidence="1">
    <location>
        <begin position="224"/>
        <end position="248"/>
    </location>
</feature>
<evidence type="ECO:0000256" key="1">
    <source>
        <dbReference type="SAM" id="MobiDB-lite"/>
    </source>
</evidence>
<dbReference type="InterPro" id="IPR039447">
    <property type="entry name" value="UreH-like_TM_dom"/>
</dbReference>
<reference evidence="4 5" key="1">
    <citation type="journal article" date="2014" name="Int. J. Syst. Evol. Microbiol.">
        <title>Complete genome sequence of Corynebacterium casei LMG S-19264T (=DSM 44701T), isolated from a smear-ripened cheese.</title>
        <authorList>
            <consortium name="US DOE Joint Genome Institute (JGI-PGF)"/>
            <person name="Walter F."/>
            <person name="Albersmeier A."/>
            <person name="Kalinowski J."/>
            <person name="Ruckert C."/>
        </authorList>
    </citation>
    <scope>NUCLEOTIDE SEQUENCE [LARGE SCALE GENOMIC DNA]</scope>
    <source>
        <strain evidence="4 5">NBRC 110095</strain>
    </source>
</reference>
<feature type="domain" description="Urease accessory protein UreH-like transmembrane" evidence="3">
    <location>
        <begin position="6"/>
        <end position="208"/>
    </location>
</feature>
<protein>
    <submittedName>
        <fullName evidence="4">Membrane protein</fullName>
    </submittedName>
</protein>
<feature type="transmembrane region" description="Helical" evidence="2">
    <location>
        <begin position="79"/>
        <end position="97"/>
    </location>
</feature>
<comment type="caution">
    <text evidence="4">The sequence shown here is derived from an EMBL/GenBank/DDBJ whole genome shotgun (WGS) entry which is preliminary data.</text>
</comment>
<dbReference type="Pfam" id="PF13386">
    <property type="entry name" value="DsbD_2"/>
    <property type="match status" value="1"/>
</dbReference>
<gene>
    <name evidence="4" type="ORF">GCM10007877_19680</name>
</gene>
<evidence type="ECO:0000313" key="4">
    <source>
        <dbReference type="EMBL" id="GLS26253.1"/>
    </source>
</evidence>
<name>A0AA37WMA4_9GAMM</name>
<keyword evidence="2" id="KW-0812">Transmembrane</keyword>
<dbReference type="RefSeq" id="WP_232592475.1">
    <property type="nucleotide sequence ID" value="NZ_BSPD01000042.1"/>
</dbReference>
<dbReference type="PANTHER" id="PTHR42208:SF1">
    <property type="entry name" value="HEAVY METAL TRANSPORTER"/>
    <property type="match status" value="1"/>
</dbReference>
<feature type="compositionally biased region" description="Basic and acidic residues" evidence="1">
    <location>
        <begin position="224"/>
        <end position="240"/>
    </location>
</feature>
<dbReference type="EMBL" id="BSPD01000042">
    <property type="protein sequence ID" value="GLS26253.1"/>
    <property type="molecule type" value="Genomic_DNA"/>
</dbReference>
<feature type="transmembrane region" description="Helical" evidence="2">
    <location>
        <begin position="193"/>
        <end position="214"/>
    </location>
</feature>
<dbReference type="AlphaFoldDB" id="A0AA37WMA4"/>
<dbReference type="Proteomes" id="UP001156870">
    <property type="component" value="Unassembled WGS sequence"/>
</dbReference>
<keyword evidence="5" id="KW-1185">Reference proteome</keyword>
<dbReference type="PANTHER" id="PTHR42208">
    <property type="entry name" value="HEAVY METAL TRANSPORTER-RELATED"/>
    <property type="match status" value="1"/>
</dbReference>
<keyword evidence="2" id="KW-1133">Transmembrane helix</keyword>
<feature type="transmembrane region" description="Helical" evidence="2">
    <location>
        <begin position="157"/>
        <end position="181"/>
    </location>
</feature>
<keyword evidence="2" id="KW-0472">Membrane</keyword>
<evidence type="ECO:0000259" key="3">
    <source>
        <dbReference type="Pfam" id="PF13386"/>
    </source>
</evidence>
<organism evidence="4 5">
    <name type="scientific">Marinibactrum halimedae</name>
    <dbReference type="NCBI Taxonomy" id="1444977"/>
    <lineage>
        <taxon>Bacteria</taxon>
        <taxon>Pseudomonadati</taxon>
        <taxon>Pseudomonadota</taxon>
        <taxon>Gammaproteobacteria</taxon>
        <taxon>Cellvibrionales</taxon>
        <taxon>Cellvibrionaceae</taxon>
        <taxon>Marinibactrum</taxon>
    </lineage>
</organism>
<feature type="transmembrane region" description="Helical" evidence="2">
    <location>
        <begin position="41"/>
        <end position="67"/>
    </location>
</feature>
<proteinExistence type="predicted"/>
<accession>A0AA37WMA4</accession>
<evidence type="ECO:0000313" key="5">
    <source>
        <dbReference type="Proteomes" id="UP001156870"/>
    </source>
</evidence>
<evidence type="ECO:0000256" key="2">
    <source>
        <dbReference type="SAM" id="Phobius"/>
    </source>
</evidence>